<keyword evidence="2" id="KW-0472">Membrane</keyword>
<dbReference type="PANTHER" id="PTHR46967:SF2">
    <property type="entry name" value="SUSHI, VON WILLEBRAND FACTOR TYPE A, EGF AND PENTRAXIN DOMAIN-CONTAINING PROTEIN 1-LIKE"/>
    <property type="match status" value="1"/>
</dbReference>
<protein>
    <recommendedName>
        <fullName evidence="3">Tyrosine-protein kinase ephrin type A/B receptor-like domain-containing protein</fullName>
    </recommendedName>
</protein>
<evidence type="ECO:0000256" key="1">
    <source>
        <dbReference type="SAM" id="MobiDB-lite"/>
    </source>
</evidence>
<accession>A0ABQ6N6J5</accession>
<dbReference type="InterPro" id="IPR009030">
    <property type="entry name" value="Growth_fac_rcpt_cys_sf"/>
</dbReference>
<feature type="region of interest" description="Disordered" evidence="1">
    <location>
        <begin position="998"/>
        <end position="1024"/>
    </location>
</feature>
<dbReference type="SMART" id="SM01411">
    <property type="entry name" value="Ephrin_rec_like"/>
    <property type="match status" value="2"/>
</dbReference>
<feature type="compositionally biased region" description="Basic and acidic residues" evidence="1">
    <location>
        <begin position="1003"/>
        <end position="1013"/>
    </location>
</feature>
<dbReference type="Gene3D" id="2.10.50.10">
    <property type="entry name" value="Tumor Necrosis Factor Receptor, subunit A, domain 2"/>
    <property type="match status" value="2"/>
</dbReference>
<feature type="domain" description="Tyrosine-protein kinase ephrin type A/B receptor-like" evidence="3">
    <location>
        <begin position="82"/>
        <end position="122"/>
    </location>
</feature>
<dbReference type="Pfam" id="PF07699">
    <property type="entry name" value="Ephrin_rec_like"/>
    <property type="match status" value="2"/>
</dbReference>
<reference evidence="4 5" key="1">
    <citation type="journal article" date="2023" name="Commun. Biol.">
        <title>Genome analysis of Parmales, the sister group of diatoms, reveals the evolutionary specialization of diatoms from phago-mixotrophs to photoautotrophs.</title>
        <authorList>
            <person name="Ban H."/>
            <person name="Sato S."/>
            <person name="Yoshikawa S."/>
            <person name="Yamada K."/>
            <person name="Nakamura Y."/>
            <person name="Ichinomiya M."/>
            <person name="Sato N."/>
            <person name="Blanc-Mathieu R."/>
            <person name="Endo H."/>
            <person name="Kuwata A."/>
            <person name="Ogata H."/>
        </authorList>
    </citation>
    <scope>NUCLEOTIDE SEQUENCE [LARGE SCALE GENOMIC DNA]</scope>
</reference>
<proteinExistence type="predicted"/>
<organism evidence="4 5">
    <name type="scientific">Tetraparma gracilis</name>
    <dbReference type="NCBI Taxonomy" id="2962635"/>
    <lineage>
        <taxon>Eukaryota</taxon>
        <taxon>Sar</taxon>
        <taxon>Stramenopiles</taxon>
        <taxon>Ochrophyta</taxon>
        <taxon>Bolidophyceae</taxon>
        <taxon>Parmales</taxon>
        <taxon>Triparmaceae</taxon>
        <taxon>Tetraparma</taxon>
    </lineage>
</organism>
<dbReference type="PANTHER" id="PTHR46967">
    <property type="entry name" value="INSULIN-LIKE GROWTH FACTOR BINDING PROTEIN,N-TERMINAL"/>
    <property type="match status" value="1"/>
</dbReference>
<feature type="domain" description="Tyrosine-protein kinase ephrin type A/B receptor-like" evidence="3">
    <location>
        <begin position="26"/>
        <end position="67"/>
    </location>
</feature>
<dbReference type="EMBL" id="BRYB01000978">
    <property type="protein sequence ID" value="GMI41115.1"/>
    <property type="molecule type" value="Genomic_DNA"/>
</dbReference>
<evidence type="ECO:0000313" key="5">
    <source>
        <dbReference type="Proteomes" id="UP001165060"/>
    </source>
</evidence>
<evidence type="ECO:0000259" key="3">
    <source>
        <dbReference type="Pfam" id="PF07699"/>
    </source>
</evidence>
<name>A0ABQ6N6J5_9STRA</name>
<sequence length="1114" mass="118080">MSCRDGIDETSEYIFFWRYCDPELDNSVVCRACSPGSYSFSSSQEPCAPCPAGTFNPSPSSTSISDCQLCPAGTSSTKGSVSSKDCQVCPRGYFAVAGAESCSACPAGTYLSKRGGTSVADCAACPNDLTSAPGSVSASDCYDDTLAFGMYLVEQGSTRFSFYSKHTGEFKAAFEGAPLSDPSDSIFISSTRMLITSADGVLEFCYDGSFVGVFAEVALPTALALLSELDQVAVSSFKVTFGTQAEKSVLFFNVPEGMNDGQLTEEDAVSKVVMPILGGHAFIATDIVRVGGSSNQLLVAFWHSTGFITRRVWKVCIPNTGCGVAPQELIGDLLIADSQIGVASFVGKSEADMPMRVATISSVTGFLITLIDEIRICPTEYNYGVSNANYPSGLSSYCPLFAVLPNGKTWIPGALHVDEEQELLFVYDGHNMEIHAFDFAGVLISTISAPNFVKSMVFKPGSYAPLAQLSVPPAPSTVELLTMEISLRDRFDEALPPSYDITYEVPKLAMSARGSISVSDEHEDLIIPLDGTVVVNDAGSIEASIGINFAGDWDIDLVETFVLSSEYVAGTPLTATVSPGPTVSSECRVDAPSRVVAGEAFTVTVSTFDIYGNPTMHEDDEFVASIDGIETPLSPSGAAYAFSTALTKAGIVIFGITDASGELVGGTQLGLEIEHASPSAIASTCDAGNITSIVSAADTRLPLQATVRDPYGNAVSDASGVVVRVEESDTLSEYPLEPPGYFHTLTIPAGLETALTIAFLLDNEQIGESVEIAVAPPPPEDNTKLVIVGSVGGVIILLVVFIFTRKSSKRFVSPEEQVVSLDEKTRKEFSSRIGMQRVWLVYEIVDAMGDVGKPVYAAAVGETSLWLLIILSVVALLALIAAYTTITTRTRAMNRMSSIRDGDGLHEYAQKMFGPNSKGGEIGHDNALVQLDLVNLDIALEEMALRGVMIESIPSILVFFVEIVSARNRALNTLMLSIVNALVSVVLIGRKSYLPNRKKEMKTKKGDLEETLRGMKGSGRKSSVRGSQKLLAGVFGGAAAAATEGLMEERVGAGAGGKEEELRDVEAASEQGAAPESRSDLRGEVARLNAENSALREEIVGLRKRGGGLGGDVK</sequence>
<keyword evidence="2" id="KW-0812">Transmembrane</keyword>
<feature type="transmembrane region" description="Helical" evidence="2">
    <location>
        <begin position="865"/>
        <end position="886"/>
    </location>
</feature>
<dbReference type="SUPFAM" id="SSF57184">
    <property type="entry name" value="Growth factor receptor domain"/>
    <property type="match status" value="1"/>
</dbReference>
<dbReference type="Proteomes" id="UP001165060">
    <property type="component" value="Unassembled WGS sequence"/>
</dbReference>
<feature type="transmembrane region" description="Helical" evidence="2">
    <location>
        <begin position="785"/>
        <end position="803"/>
    </location>
</feature>
<keyword evidence="2" id="KW-1133">Transmembrane helix</keyword>
<evidence type="ECO:0000256" key="2">
    <source>
        <dbReference type="SAM" id="Phobius"/>
    </source>
</evidence>
<feature type="compositionally biased region" description="Basic and acidic residues" evidence="1">
    <location>
        <begin position="1053"/>
        <end position="1066"/>
    </location>
</feature>
<keyword evidence="5" id="KW-1185">Reference proteome</keyword>
<evidence type="ECO:0000313" key="4">
    <source>
        <dbReference type="EMBL" id="GMI41115.1"/>
    </source>
</evidence>
<dbReference type="InterPro" id="IPR011641">
    <property type="entry name" value="Tyr-kin_ephrin_A/B_rcpt-like"/>
</dbReference>
<comment type="caution">
    <text evidence="4">The sequence shown here is derived from an EMBL/GenBank/DDBJ whole genome shotgun (WGS) entry which is preliminary data.</text>
</comment>
<gene>
    <name evidence="4" type="ORF">TeGR_g7117</name>
</gene>
<feature type="region of interest" description="Disordered" evidence="1">
    <location>
        <begin position="1053"/>
        <end position="1082"/>
    </location>
</feature>